<dbReference type="Proteomes" id="UP000053039">
    <property type="component" value="Unassembled WGS sequence"/>
</dbReference>
<dbReference type="EMBL" id="LMWM01000009">
    <property type="protein sequence ID" value="KUM88784.1"/>
    <property type="molecule type" value="Genomic_DNA"/>
</dbReference>
<name>A0A101N967_9ACTN</name>
<proteinExistence type="predicted"/>
<evidence type="ECO:0000313" key="3">
    <source>
        <dbReference type="Proteomes" id="UP000053039"/>
    </source>
</evidence>
<sequence>MQLMTASAERFVYFSGLIAIAAVKFGVVDGKKSVIILAPYALAASLTYQIQLYTDVARLRVLKELIETLSMNPRDLTSLERFAFADKYRNRASVIATQVFYLLTFIIFIACSLIKSASLHWHDFNVAWFDGVGIALCLTLIALASIELARSNTAVPATLPGRIQRQYARRVSSR</sequence>
<reference evidence="2 3" key="1">
    <citation type="submission" date="2015-10" db="EMBL/GenBank/DDBJ databases">
        <title>Draft genome sequence of Streptomyces pseudovenezuelae DSM 40212, type strain for the species Streptomyces pseudovenezuelae.</title>
        <authorList>
            <person name="Ruckert C."/>
            <person name="Winkler A."/>
            <person name="Kalinowski J."/>
            <person name="Kampfer P."/>
            <person name="Glaeser S."/>
        </authorList>
    </citation>
    <scope>NUCLEOTIDE SEQUENCE [LARGE SCALE GENOMIC DNA]</scope>
    <source>
        <strain evidence="2 3">DSM 40212</strain>
    </source>
</reference>
<keyword evidence="1" id="KW-0472">Membrane</keyword>
<organism evidence="2 3">
    <name type="scientific">Streptomyces pseudovenezuelae</name>
    <dbReference type="NCBI Taxonomy" id="67350"/>
    <lineage>
        <taxon>Bacteria</taxon>
        <taxon>Bacillati</taxon>
        <taxon>Actinomycetota</taxon>
        <taxon>Actinomycetes</taxon>
        <taxon>Kitasatosporales</taxon>
        <taxon>Streptomycetaceae</taxon>
        <taxon>Streptomyces</taxon>
        <taxon>Streptomyces aurantiacus group</taxon>
    </lineage>
</organism>
<keyword evidence="1" id="KW-0812">Transmembrane</keyword>
<evidence type="ECO:0000313" key="2">
    <source>
        <dbReference type="EMBL" id="KUM88784.1"/>
    </source>
</evidence>
<keyword evidence="1" id="KW-1133">Transmembrane helix</keyword>
<evidence type="ECO:0000256" key="1">
    <source>
        <dbReference type="SAM" id="Phobius"/>
    </source>
</evidence>
<protein>
    <submittedName>
        <fullName evidence="2">Uncharacterized protein</fullName>
    </submittedName>
</protein>
<comment type="caution">
    <text evidence="2">The sequence shown here is derived from an EMBL/GenBank/DDBJ whole genome shotgun (WGS) entry which is preliminary data.</text>
</comment>
<accession>A0A101N967</accession>
<dbReference type="AlphaFoldDB" id="A0A101N967"/>
<gene>
    <name evidence="2" type="ORF">AQI94_09515</name>
</gene>
<feature type="transmembrane region" description="Helical" evidence="1">
    <location>
        <begin position="127"/>
        <end position="146"/>
    </location>
</feature>
<feature type="transmembrane region" description="Helical" evidence="1">
    <location>
        <begin position="12"/>
        <end position="28"/>
    </location>
</feature>
<feature type="transmembrane region" description="Helical" evidence="1">
    <location>
        <begin position="99"/>
        <end position="121"/>
    </location>
</feature>